<dbReference type="GO" id="GO:0006820">
    <property type="term" value="P:monoatomic anion transport"/>
    <property type="evidence" value="ECO:0007669"/>
    <property type="project" value="TreeGrafter"/>
</dbReference>
<evidence type="ECO:0000256" key="5">
    <source>
        <dbReference type="SAM" id="Phobius"/>
    </source>
</evidence>
<dbReference type="AlphaFoldDB" id="A0AAN7V2W1"/>
<dbReference type="Proteomes" id="UP001329430">
    <property type="component" value="Unassembled WGS sequence"/>
</dbReference>
<dbReference type="SUPFAM" id="SSF103473">
    <property type="entry name" value="MFS general substrate transporter"/>
    <property type="match status" value="1"/>
</dbReference>
<comment type="subcellular location">
    <subcellularLocation>
        <location evidence="1">Membrane</location>
        <topology evidence="1">Multi-pass membrane protein</topology>
    </subcellularLocation>
</comment>
<dbReference type="PANTHER" id="PTHR11662">
    <property type="entry name" value="SOLUTE CARRIER FAMILY 17"/>
    <property type="match status" value="1"/>
</dbReference>
<feature type="transmembrane region" description="Helical" evidence="5">
    <location>
        <begin position="202"/>
        <end position="224"/>
    </location>
</feature>
<evidence type="ECO:0000256" key="4">
    <source>
        <dbReference type="ARBA" id="ARBA00023136"/>
    </source>
</evidence>
<keyword evidence="2 5" id="KW-0812">Transmembrane</keyword>
<gene>
    <name evidence="6" type="ORF">RI129_000078</name>
</gene>
<sequence>MLPWRQSSIQCGVENIVADVQDPTQRYFPWSETIQGHILGAYYYGYILTNINGGQLADKFGPRWMCGIITLISSLLTLLTPLVAEMDEIMLILLRIGTGLCQAFSPRRSTHSLIQVGGYAGAVMTTILSGILSSTVGWKWVFYVFGCFGIFCFFVWMYVIYNTPAEHPRILEEELIKIKMTVNVSAIASTNKANRPPVPWRAIWLSVPVWSISIAKFCGAWGNLMLMSKLPSYLKSILHVSITNVSTLPLFTFALVSVEI</sequence>
<evidence type="ECO:0000313" key="7">
    <source>
        <dbReference type="Proteomes" id="UP001329430"/>
    </source>
</evidence>
<feature type="transmembrane region" description="Helical" evidence="5">
    <location>
        <begin position="236"/>
        <end position="258"/>
    </location>
</feature>
<dbReference type="InterPro" id="IPR036259">
    <property type="entry name" value="MFS_trans_sf"/>
</dbReference>
<evidence type="ECO:0000256" key="3">
    <source>
        <dbReference type="ARBA" id="ARBA00022989"/>
    </source>
</evidence>
<proteinExistence type="predicted"/>
<dbReference type="InterPro" id="IPR050382">
    <property type="entry name" value="MFS_Na/Anion_cotransporter"/>
</dbReference>
<name>A0AAN7V2W1_9COLE</name>
<dbReference type="Gene3D" id="1.20.1250.20">
    <property type="entry name" value="MFS general substrate transporter like domains"/>
    <property type="match status" value="1"/>
</dbReference>
<accession>A0AAN7V2W1</accession>
<dbReference type="GO" id="GO:0022857">
    <property type="term" value="F:transmembrane transporter activity"/>
    <property type="evidence" value="ECO:0007669"/>
    <property type="project" value="InterPro"/>
</dbReference>
<protein>
    <submittedName>
        <fullName evidence="6">Uncharacterized protein</fullName>
    </submittedName>
</protein>
<comment type="caution">
    <text evidence="6">The sequence shown here is derived from an EMBL/GenBank/DDBJ whole genome shotgun (WGS) entry which is preliminary data.</text>
</comment>
<evidence type="ECO:0000256" key="1">
    <source>
        <dbReference type="ARBA" id="ARBA00004141"/>
    </source>
</evidence>
<evidence type="ECO:0000256" key="2">
    <source>
        <dbReference type="ARBA" id="ARBA00022692"/>
    </source>
</evidence>
<dbReference type="Pfam" id="PF07690">
    <property type="entry name" value="MFS_1"/>
    <property type="match status" value="1"/>
</dbReference>
<organism evidence="6 7">
    <name type="scientific">Pyrocoelia pectoralis</name>
    <dbReference type="NCBI Taxonomy" id="417401"/>
    <lineage>
        <taxon>Eukaryota</taxon>
        <taxon>Metazoa</taxon>
        <taxon>Ecdysozoa</taxon>
        <taxon>Arthropoda</taxon>
        <taxon>Hexapoda</taxon>
        <taxon>Insecta</taxon>
        <taxon>Pterygota</taxon>
        <taxon>Neoptera</taxon>
        <taxon>Endopterygota</taxon>
        <taxon>Coleoptera</taxon>
        <taxon>Polyphaga</taxon>
        <taxon>Elateriformia</taxon>
        <taxon>Elateroidea</taxon>
        <taxon>Lampyridae</taxon>
        <taxon>Lampyrinae</taxon>
        <taxon>Pyrocoelia</taxon>
    </lineage>
</organism>
<reference evidence="6 7" key="1">
    <citation type="journal article" date="2024" name="Insects">
        <title>An Improved Chromosome-Level Genome Assembly of the Firefly Pyrocoelia pectoralis.</title>
        <authorList>
            <person name="Fu X."/>
            <person name="Meyer-Rochow V.B."/>
            <person name="Ballantyne L."/>
            <person name="Zhu X."/>
        </authorList>
    </citation>
    <scope>NUCLEOTIDE SEQUENCE [LARGE SCALE GENOMIC DNA]</scope>
    <source>
        <strain evidence="6">XCY_ONT2</strain>
    </source>
</reference>
<dbReference type="EMBL" id="JAVRBK010000190">
    <property type="protein sequence ID" value="KAK5637741.1"/>
    <property type="molecule type" value="Genomic_DNA"/>
</dbReference>
<keyword evidence="7" id="KW-1185">Reference proteome</keyword>
<keyword evidence="4 5" id="KW-0472">Membrane</keyword>
<evidence type="ECO:0000313" key="6">
    <source>
        <dbReference type="EMBL" id="KAK5637741.1"/>
    </source>
</evidence>
<dbReference type="PANTHER" id="PTHR11662:SF399">
    <property type="entry name" value="FI19708P1-RELATED"/>
    <property type="match status" value="1"/>
</dbReference>
<feature type="transmembrane region" description="Helical" evidence="5">
    <location>
        <begin position="64"/>
        <end position="83"/>
    </location>
</feature>
<feature type="transmembrane region" description="Helical" evidence="5">
    <location>
        <begin position="113"/>
        <end position="134"/>
    </location>
</feature>
<feature type="transmembrane region" description="Helical" evidence="5">
    <location>
        <begin position="140"/>
        <end position="161"/>
    </location>
</feature>
<dbReference type="GO" id="GO:0016020">
    <property type="term" value="C:membrane"/>
    <property type="evidence" value="ECO:0007669"/>
    <property type="project" value="UniProtKB-SubCell"/>
</dbReference>
<dbReference type="InterPro" id="IPR011701">
    <property type="entry name" value="MFS"/>
</dbReference>
<keyword evidence="3 5" id="KW-1133">Transmembrane helix</keyword>